<evidence type="ECO:0000313" key="1">
    <source>
        <dbReference type="EMBL" id="HBP28698.1"/>
    </source>
</evidence>
<dbReference type="Proteomes" id="UP000264036">
    <property type="component" value="Unassembled WGS sequence"/>
</dbReference>
<sequence>MIAIWFASVYRQRDQGRFEAINGTGHAPLGLPSVLSRRINNKLDGRQQACLRHCAPDAV</sequence>
<protein>
    <submittedName>
        <fullName evidence="1">Uncharacterized protein</fullName>
    </submittedName>
</protein>
<name>A0A356LD48_9BURK</name>
<accession>A0A356LD48</accession>
<proteinExistence type="predicted"/>
<gene>
    <name evidence="1" type="ORF">DD666_04715</name>
</gene>
<dbReference type="AlphaFoldDB" id="A0A356LD48"/>
<evidence type="ECO:0000313" key="2">
    <source>
        <dbReference type="Proteomes" id="UP000264036"/>
    </source>
</evidence>
<comment type="caution">
    <text evidence="1">The sequence shown here is derived from an EMBL/GenBank/DDBJ whole genome shotgun (WGS) entry which is preliminary data.</text>
</comment>
<dbReference type="EMBL" id="DOEK01000008">
    <property type="protein sequence ID" value="HBP28698.1"/>
    <property type="molecule type" value="Genomic_DNA"/>
</dbReference>
<organism evidence="1 2">
    <name type="scientific">Advenella kashmirensis</name>
    <dbReference type="NCBI Taxonomy" id="310575"/>
    <lineage>
        <taxon>Bacteria</taxon>
        <taxon>Pseudomonadati</taxon>
        <taxon>Pseudomonadota</taxon>
        <taxon>Betaproteobacteria</taxon>
        <taxon>Burkholderiales</taxon>
        <taxon>Alcaligenaceae</taxon>
    </lineage>
</organism>
<reference evidence="1 2" key="1">
    <citation type="journal article" date="2018" name="Nat. Biotechnol.">
        <title>A standardized bacterial taxonomy based on genome phylogeny substantially revises the tree of life.</title>
        <authorList>
            <person name="Parks D.H."/>
            <person name="Chuvochina M."/>
            <person name="Waite D.W."/>
            <person name="Rinke C."/>
            <person name="Skarshewski A."/>
            <person name="Chaumeil P.A."/>
            <person name="Hugenholtz P."/>
        </authorList>
    </citation>
    <scope>NUCLEOTIDE SEQUENCE [LARGE SCALE GENOMIC DNA]</scope>
    <source>
        <strain evidence="1">UBA10707</strain>
    </source>
</reference>